<dbReference type="Proteomes" id="UP000247150">
    <property type="component" value="Unassembled WGS sequence"/>
</dbReference>
<keyword evidence="1" id="KW-0175">Coiled coil</keyword>
<gene>
    <name evidence="3" type="ORF">DFO73_106260</name>
</gene>
<name>A0A2V3A4H5_9BACI</name>
<dbReference type="AlphaFoldDB" id="A0A2V3A4H5"/>
<reference evidence="3 4" key="1">
    <citation type="submission" date="2018-05" db="EMBL/GenBank/DDBJ databases">
        <title>Freshwater and sediment microbial communities from various areas in North America, analyzing microbe dynamics in response to fracking.</title>
        <authorList>
            <person name="Lamendella R."/>
        </authorList>
    </citation>
    <scope>NUCLEOTIDE SEQUENCE [LARGE SCALE GENOMIC DNA]</scope>
    <source>
        <strain evidence="3 4">15_TX</strain>
    </source>
</reference>
<sequence length="166" mass="18410">MEKNKQEQKNSYENSTNKIKQEKAEAVQRLASNLLKDEKNIDIGSLFKMANKLIKDDSLMAMVNEIGKKPERSEGTAVKETREEGTEAGTKKGSEDRNGSEDAALAVLNIEIEEIKAELKKTQKEVAELKKQNASLLNLFLKVINAANHDLKKSVGLLSGLSKLLK</sequence>
<evidence type="ECO:0000313" key="4">
    <source>
        <dbReference type="Proteomes" id="UP000247150"/>
    </source>
</evidence>
<accession>A0A2V3A4H5</accession>
<evidence type="ECO:0000256" key="2">
    <source>
        <dbReference type="SAM" id="MobiDB-lite"/>
    </source>
</evidence>
<evidence type="ECO:0000313" key="3">
    <source>
        <dbReference type="EMBL" id="PWW28444.1"/>
    </source>
</evidence>
<feature type="compositionally biased region" description="Basic and acidic residues" evidence="2">
    <location>
        <begin position="1"/>
        <end position="10"/>
    </location>
</feature>
<proteinExistence type="predicted"/>
<evidence type="ECO:0000256" key="1">
    <source>
        <dbReference type="SAM" id="Coils"/>
    </source>
</evidence>
<dbReference type="RefSeq" id="WP_110065283.1">
    <property type="nucleotide sequence ID" value="NZ_QGTW01000006.1"/>
</dbReference>
<dbReference type="EMBL" id="QGTW01000006">
    <property type="protein sequence ID" value="PWW28444.1"/>
    <property type="molecule type" value="Genomic_DNA"/>
</dbReference>
<dbReference type="OrthoDB" id="2935557at2"/>
<feature type="region of interest" description="Disordered" evidence="2">
    <location>
        <begin position="1"/>
        <end position="22"/>
    </location>
</feature>
<feature type="coiled-coil region" evidence="1">
    <location>
        <begin position="105"/>
        <end position="139"/>
    </location>
</feature>
<organism evidence="3 4">
    <name type="scientific">Cytobacillus oceanisediminis</name>
    <dbReference type="NCBI Taxonomy" id="665099"/>
    <lineage>
        <taxon>Bacteria</taxon>
        <taxon>Bacillati</taxon>
        <taxon>Bacillota</taxon>
        <taxon>Bacilli</taxon>
        <taxon>Bacillales</taxon>
        <taxon>Bacillaceae</taxon>
        <taxon>Cytobacillus</taxon>
    </lineage>
</organism>
<feature type="region of interest" description="Disordered" evidence="2">
    <location>
        <begin position="67"/>
        <end position="100"/>
    </location>
</feature>
<comment type="caution">
    <text evidence="3">The sequence shown here is derived from an EMBL/GenBank/DDBJ whole genome shotgun (WGS) entry which is preliminary data.</text>
</comment>
<protein>
    <submittedName>
        <fullName evidence="3">Uncharacterized protein</fullName>
    </submittedName>
</protein>